<dbReference type="PANTHER" id="PTHR42850">
    <property type="entry name" value="METALLOPHOSPHOESTERASE"/>
    <property type="match status" value="1"/>
</dbReference>
<reference evidence="3" key="1">
    <citation type="submission" date="2023-10" db="EMBL/GenBank/DDBJ databases">
        <authorList>
            <person name="Hackl T."/>
        </authorList>
    </citation>
    <scope>NUCLEOTIDE SEQUENCE</scope>
</reference>
<comment type="caution">
    <text evidence="3">The sequence shown here is derived from an EMBL/GenBank/DDBJ whole genome shotgun (WGS) entry which is preliminary data.</text>
</comment>
<sequence>MAYETSARPPGLTGLIPLGTLPSTHIPSSGPGKGKQLIIIGDVHGQLSALEALLSKTAYSAARGDHVVFTGDMINKGADSAGVVARAMAMGASAVRGNHEDRVLLAWENSGRDLKQSNSNSNSSPQRAGSKPKPTVDGEKQVQEQEEEQKEEEKAVSNKTLRADLATAASLTPEQRAWLAQRPVILQLGHFGARYGDVVVVHAGLAPNIPLQSQDLHAVMTMRTLVYPAQQLVRAKAKAELVDEAYQKAADHHQHSLPEGRPEISISNADIEARFREMLFSTYQDNKHPDLFRGTDYRDLTTAVPSAAHRDEGGRPWAETWNEAQLSLANPEKRMTVVYGHDAKAGLNVREYAIGLDSGCVRGGELTAVVFEFVAEDGEGSGNGKGGIRHRLVSVACEERPAATGSEGVRKKGGGEKGGGEKKKSKDKEKDKENEKMRG</sequence>
<evidence type="ECO:0000313" key="4">
    <source>
        <dbReference type="Proteomes" id="UP001295740"/>
    </source>
</evidence>
<evidence type="ECO:0000313" key="3">
    <source>
        <dbReference type="EMBL" id="CAJ2504044.1"/>
    </source>
</evidence>
<feature type="region of interest" description="Disordered" evidence="1">
    <location>
        <begin position="399"/>
        <end position="439"/>
    </location>
</feature>
<accession>A0AAI8VGQ2</accession>
<dbReference type="GO" id="GO:0005737">
    <property type="term" value="C:cytoplasm"/>
    <property type="evidence" value="ECO:0007669"/>
    <property type="project" value="TreeGrafter"/>
</dbReference>
<gene>
    <name evidence="3" type="ORF">KHLLAP_LOCUS4512</name>
</gene>
<dbReference type="InterPro" id="IPR004843">
    <property type="entry name" value="Calcineurin-like_PHP"/>
</dbReference>
<proteinExistence type="predicted"/>
<dbReference type="SUPFAM" id="SSF56300">
    <property type="entry name" value="Metallo-dependent phosphatases"/>
    <property type="match status" value="1"/>
</dbReference>
<dbReference type="Gene3D" id="3.60.21.10">
    <property type="match status" value="1"/>
</dbReference>
<dbReference type="Pfam" id="PF00149">
    <property type="entry name" value="Metallophos"/>
    <property type="match status" value="1"/>
</dbReference>
<protein>
    <submittedName>
        <fullName evidence="3">Uu.00g114380.m01.CDS01</fullName>
    </submittedName>
</protein>
<dbReference type="AlphaFoldDB" id="A0AAI8VGQ2"/>
<dbReference type="PANTHER" id="PTHR42850:SF4">
    <property type="entry name" value="ZINC-DEPENDENT ENDOPOLYPHOSPHATASE"/>
    <property type="match status" value="1"/>
</dbReference>
<dbReference type="GO" id="GO:0000298">
    <property type="term" value="F:endopolyphosphatase activity"/>
    <property type="evidence" value="ECO:0007669"/>
    <property type="project" value="TreeGrafter"/>
</dbReference>
<dbReference type="InterPro" id="IPR029052">
    <property type="entry name" value="Metallo-depent_PP-like"/>
</dbReference>
<name>A0AAI8VGQ2_9PEZI</name>
<evidence type="ECO:0000256" key="1">
    <source>
        <dbReference type="SAM" id="MobiDB-lite"/>
    </source>
</evidence>
<dbReference type="GO" id="GO:0006798">
    <property type="term" value="P:polyphosphate catabolic process"/>
    <property type="evidence" value="ECO:0007669"/>
    <property type="project" value="TreeGrafter"/>
</dbReference>
<organism evidence="3 4">
    <name type="scientific">Anthostomella pinea</name>
    <dbReference type="NCBI Taxonomy" id="933095"/>
    <lineage>
        <taxon>Eukaryota</taxon>
        <taxon>Fungi</taxon>
        <taxon>Dikarya</taxon>
        <taxon>Ascomycota</taxon>
        <taxon>Pezizomycotina</taxon>
        <taxon>Sordariomycetes</taxon>
        <taxon>Xylariomycetidae</taxon>
        <taxon>Xylariales</taxon>
        <taxon>Xylariaceae</taxon>
        <taxon>Anthostomella</taxon>
    </lineage>
</organism>
<feature type="domain" description="Calcineurin-like phosphoesterase" evidence="2">
    <location>
        <begin position="37"/>
        <end position="128"/>
    </location>
</feature>
<feature type="compositionally biased region" description="Basic and acidic residues" evidence="1">
    <location>
        <begin position="408"/>
        <end position="439"/>
    </location>
</feature>
<keyword evidence="4" id="KW-1185">Reference proteome</keyword>
<dbReference type="GO" id="GO:0016791">
    <property type="term" value="F:phosphatase activity"/>
    <property type="evidence" value="ECO:0007669"/>
    <property type="project" value="TreeGrafter"/>
</dbReference>
<dbReference type="InterPro" id="IPR050126">
    <property type="entry name" value="Ap4A_hydrolase"/>
</dbReference>
<dbReference type="Proteomes" id="UP001295740">
    <property type="component" value="Unassembled WGS sequence"/>
</dbReference>
<feature type="compositionally biased region" description="Basic and acidic residues" evidence="1">
    <location>
        <begin position="134"/>
        <end position="143"/>
    </location>
</feature>
<dbReference type="EMBL" id="CAUWAG010000006">
    <property type="protein sequence ID" value="CAJ2504044.1"/>
    <property type="molecule type" value="Genomic_DNA"/>
</dbReference>
<evidence type="ECO:0000259" key="2">
    <source>
        <dbReference type="Pfam" id="PF00149"/>
    </source>
</evidence>
<feature type="region of interest" description="Disordered" evidence="1">
    <location>
        <begin position="109"/>
        <end position="161"/>
    </location>
</feature>